<keyword evidence="6" id="KW-0964">Secreted</keyword>
<dbReference type="PANTHER" id="PTHR42715:SF12">
    <property type="entry name" value="BETA-GLUCOSIDASE G-RELATED"/>
    <property type="match status" value="1"/>
</dbReference>
<evidence type="ECO:0000256" key="5">
    <source>
        <dbReference type="ARBA" id="ARBA00012744"/>
    </source>
</evidence>
<dbReference type="InterPro" id="IPR013783">
    <property type="entry name" value="Ig-like_fold"/>
</dbReference>
<evidence type="ECO:0000256" key="4">
    <source>
        <dbReference type="ARBA" id="ARBA00005336"/>
    </source>
</evidence>
<dbReference type="EMBL" id="KZ819359">
    <property type="protein sequence ID" value="PWN44790.1"/>
    <property type="molecule type" value="Genomic_DNA"/>
</dbReference>
<keyword evidence="21" id="KW-1185">Reference proteome</keyword>
<dbReference type="GO" id="GO:0009251">
    <property type="term" value="P:glucan catabolic process"/>
    <property type="evidence" value="ECO:0007669"/>
    <property type="project" value="TreeGrafter"/>
</dbReference>
<evidence type="ECO:0000256" key="14">
    <source>
        <dbReference type="ARBA" id="ARBA00039579"/>
    </source>
</evidence>
<dbReference type="InterPro" id="IPR017853">
    <property type="entry name" value="GH"/>
</dbReference>
<evidence type="ECO:0000256" key="3">
    <source>
        <dbReference type="ARBA" id="ARBA00004987"/>
    </source>
</evidence>
<dbReference type="GO" id="GO:0008422">
    <property type="term" value="F:beta-glucosidase activity"/>
    <property type="evidence" value="ECO:0007669"/>
    <property type="project" value="UniProtKB-EC"/>
</dbReference>
<dbReference type="SUPFAM" id="SSF52279">
    <property type="entry name" value="Beta-D-glucan exohydrolase, C-terminal domain"/>
    <property type="match status" value="1"/>
</dbReference>
<dbReference type="Pfam" id="PF00933">
    <property type="entry name" value="Glyco_hydro_3"/>
    <property type="match status" value="1"/>
</dbReference>
<comment type="function">
    <text evidence="13">Beta-glucosidases are one of a number of cellulolytic enzymes involved in the degradation of cellulosic biomass. Catalyzes the last step releasing glucose from the inhibitory cellobiose.</text>
</comment>
<evidence type="ECO:0000256" key="12">
    <source>
        <dbReference type="ARBA" id="ARBA00023326"/>
    </source>
</evidence>
<feature type="chain" id="PRO_5016392488" description="Probable beta-glucosidase G" evidence="18">
    <location>
        <begin position="17"/>
        <end position="845"/>
    </location>
</feature>
<dbReference type="Pfam" id="PF01915">
    <property type="entry name" value="Glyco_hydro_3_C"/>
    <property type="match status" value="1"/>
</dbReference>
<evidence type="ECO:0000256" key="11">
    <source>
        <dbReference type="ARBA" id="ARBA00023295"/>
    </source>
</evidence>
<feature type="signal peptide" evidence="18">
    <location>
        <begin position="1"/>
        <end position="16"/>
    </location>
</feature>
<dbReference type="EC" id="3.2.1.21" evidence="5"/>
<comment type="similarity">
    <text evidence="4">Belongs to the glycosyl hydrolase 3 family.</text>
</comment>
<evidence type="ECO:0000313" key="21">
    <source>
        <dbReference type="Proteomes" id="UP000245783"/>
    </source>
</evidence>
<dbReference type="PRINTS" id="PR00133">
    <property type="entry name" value="GLHYDRLASE3"/>
</dbReference>
<evidence type="ECO:0000256" key="8">
    <source>
        <dbReference type="ARBA" id="ARBA00022801"/>
    </source>
</evidence>
<evidence type="ECO:0000256" key="16">
    <source>
        <dbReference type="ARBA" id="ARBA00041601"/>
    </source>
</evidence>
<evidence type="ECO:0000313" key="20">
    <source>
        <dbReference type="EMBL" id="PWN44790.1"/>
    </source>
</evidence>
<organism evidence="20 21">
    <name type="scientific">Ceraceosorus guamensis</name>
    <dbReference type="NCBI Taxonomy" id="1522189"/>
    <lineage>
        <taxon>Eukaryota</taxon>
        <taxon>Fungi</taxon>
        <taxon>Dikarya</taxon>
        <taxon>Basidiomycota</taxon>
        <taxon>Ustilaginomycotina</taxon>
        <taxon>Exobasidiomycetes</taxon>
        <taxon>Ceraceosorales</taxon>
        <taxon>Ceraceosoraceae</taxon>
        <taxon>Ceraceosorus</taxon>
    </lineage>
</organism>
<evidence type="ECO:0000256" key="7">
    <source>
        <dbReference type="ARBA" id="ARBA00022729"/>
    </source>
</evidence>
<evidence type="ECO:0000256" key="9">
    <source>
        <dbReference type="ARBA" id="ARBA00023180"/>
    </source>
</evidence>
<dbReference type="GO" id="GO:0005576">
    <property type="term" value="C:extracellular region"/>
    <property type="evidence" value="ECO:0007669"/>
    <property type="project" value="UniProtKB-SubCell"/>
</dbReference>
<dbReference type="GeneID" id="37035105"/>
<comment type="pathway">
    <text evidence="3">Glycan metabolism; cellulose degradation.</text>
</comment>
<evidence type="ECO:0000256" key="1">
    <source>
        <dbReference type="ARBA" id="ARBA00000448"/>
    </source>
</evidence>
<dbReference type="RefSeq" id="XP_025371950.1">
    <property type="nucleotide sequence ID" value="XM_025513235.1"/>
</dbReference>
<dbReference type="InterPro" id="IPR001764">
    <property type="entry name" value="Glyco_hydro_3_N"/>
</dbReference>
<dbReference type="Gene3D" id="2.60.40.10">
    <property type="entry name" value="Immunoglobulins"/>
    <property type="match status" value="1"/>
</dbReference>
<evidence type="ECO:0000256" key="10">
    <source>
        <dbReference type="ARBA" id="ARBA00023277"/>
    </source>
</evidence>
<dbReference type="FunFam" id="3.20.20.300:FF:000002">
    <property type="entry name" value="Probable beta-glucosidase"/>
    <property type="match status" value="1"/>
</dbReference>
<reference evidence="20 21" key="1">
    <citation type="journal article" date="2018" name="Mol. Biol. Evol.">
        <title>Broad Genomic Sampling Reveals a Smut Pathogenic Ancestry of the Fungal Clade Ustilaginomycotina.</title>
        <authorList>
            <person name="Kijpornyongpan T."/>
            <person name="Mondo S.J."/>
            <person name="Barry K."/>
            <person name="Sandor L."/>
            <person name="Lee J."/>
            <person name="Lipzen A."/>
            <person name="Pangilinan J."/>
            <person name="LaButti K."/>
            <person name="Hainaut M."/>
            <person name="Henrissat B."/>
            <person name="Grigoriev I.V."/>
            <person name="Spatafora J.W."/>
            <person name="Aime M.C."/>
        </authorList>
    </citation>
    <scope>NUCLEOTIDE SEQUENCE [LARGE SCALE GENOMIC DNA]</scope>
    <source>
        <strain evidence="20 21">MCA 4658</strain>
    </source>
</reference>
<dbReference type="PANTHER" id="PTHR42715">
    <property type="entry name" value="BETA-GLUCOSIDASE"/>
    <property type="match status" value="1"/>
</dbReference>
<keyword evidence="7 18" id="KW-0732">Signal</keyword>
<keyword evidence="10" id="KW-0119">Carbohydrate metabolism</keyword>
<comment type="subcellular location">
    <subcellularLocation>
        <location evidence="2">Secreted</location>
    </subcellularLocation>
</comment>
<protein>
    <recommendedName>
        <fullName evidence="14">Probable beta-glucosidase G</fullName>
        <ecNumber evidence="5">3.2.1.21</ecNumber>
    </recommendedName>
    <alternativeName>
        <fullName evidence="15">Beta-D-glucoside glucohydrolase G</fullName>
    </alternativeName>
    <alternativeName>
        <fullName evidence="16">Cellobiase G</fullName>
    </alternativeName>
    <alternativeName>
        <fullName evidence="17">Gentiobiase G</fullName>
    </alternativeName>
</protein>
<keyword evidence="8 20" id="KW-0378">Hydrolase</keyword>
<dbReference type="STRING" id="1522189.A0A316W4J3"/>
<dbReference type="Proteomes" id="UP000245783">
    <property type="component" value="Unassembled WGS sequence"/>
</dbReference>
<comment type="catalytic activity">
    <reaction evidence="1">
        <text>Hydrolysis of terminal, non-reducing beta-D-glucosyl residues with release of beta-D-glucose.</text>
        <dbReference type="EC" id="3.2.1.21"/>
    </reaction>
</comment>
<dbReference type="AlphaFoldDB" id="A0A316W4J3"/>
<evidence type="ECO:0000256" key="17">
    <source>
        <dbReference type="ARBA" id="ARBA00041808"/>
    </source>
</evidence>
<dbReference type="SUPFAM" id="SSF51445">
    <property type="entry name" value="(Trans)glycosidases"/>
    <property type="match status" value="1"/>
</dbReference>
<evidence type="ECO:0000256" key="18">
    <source>
        <dbReference type="SAM" id="SignalP"/>
    </source>
</evidence>
<dbReference type="InterPro" id="IPR036881">
    <property type="entry name" value="Glyco_hydro_3_C_sf"/>
</dbReference>
<dbReference type="Gene3D" id="3.40.50.1700">
    <property type="entry name" value="Glycoside hydrolase family 3 C-terminal domain"/>
    <property type="match status" value="1"/>
</dbReference>
<dbReference type="InterPro" id="IPR002772">
    <property type="entry name" value="Glyco_hydro_3_C"/>
</dbReference>
<evidence type="ECO:0000256" key="15">
    <source>
        <dbReference type="ARBA" id="ARBA00041276"/>
    </source>
</evidence>
<dbReference type="InterPro" id="IPR050288">
    <property type="entry name" value="Cellulose_deg_GH3"/>
</dbReference>
<dbReference type="OrthoDB" id="416222at2759"/>
<proteinExistence type="inferred from homology"/>
<keyword evidence="12" id="KW-0624">Polysaccharide degradation</keyword>
<evidence type="ECO:0000256" key="2">
    <source>
        <dbReference type="ARBA" id="ARBA00004613"/>
    </source>
</evidence>
<feature type="domain" description="Fibronectin type III-like" evidence="19">
    <location>
        <begin position="765"/>
        <end position="834"/>
    </location>
</feature>
<dbReference type="InterPro" id="IPR026891">
    <property type="entry name" value="Fn3-like"/>
</dbReference>
<dbReference type="SMART" id="SM01217">
    <property type="entry name" value="Fn3_like"/>
    <property type="match status" value="1"/>
</dbReference>
<accession>A0A316W4J3</accession>
<gene>
    <name evidence="20" type="ORF">IE81DRAFT_321098</name>
</gene>
<dbReference type="Pfam" id="PF14310">
    <property type="entry name" value="Fn3-like"/>
    <property type="match status" value="1"/>
</dbReference>
<name>A0A316W4J3_9BASI</name>
<evidence type="ECO:0000256" key="13">
    <source>
        <dbReference type="ARBA" id="ARBA00024983"/>
    </source>
</evidence>
<dbReference type="Gene3D" id="3.20.20.300">
    <property type="entry name" value="Glycoside hydrolase, family 3, N-terminal domain"/>
    <property type="match status" value="1"/>
</dbReference>
<evidence type="ECO:0000259" key="19">
    <source>
        <dbReference type="SMART" id="SM01217"/>
    </source>
</evidence>
<sequence length="845" mass="91089">MRLLFGAAQAVAVVLGGSVLSSAPSQAVPFDDTDSDLLRPASRGGMDLLGFDAVEQTPELISRRTAQLNARQLSGDNKAFPPPPTKGGIWRKGYAHAKSLVDQMTLEEVVNVTTGYSGTCVGFSGEVPRLGLKAACLQDGPIGPRPVRRVSQFPAAITTSATWDRSLFYARGEAMGRQFKAKGVDMALSPVTGGPIGRSPLSGRIFEGFGPDVYLHGAASYETVVGLQKNGLMACSKHWIAYEQETFRNQYNNTEPYSVFPKNEQSPIDSVLDDRTTHQLYMWPFAEAVRAGSAAVMCSYNEVNGSHACGNAQILNGLLKTELGFAGPVVSDWGGTWDNINSWPNGLDVTMPGSAYDGQFGYFGGSGLIDAVKNGTIPMDRVKDAAVRLLTPWFDHQGNNLTWPEVSFDVRDLTVPTKGVRKPSDADLIRRIGEESITLLKNVKSTNDSRGLPLKDPNELSSIAILGQDSSANPSGWTACLPDGGKCPTPYNNGTLPAGGGSGWANPSYVIDLYASMQHHARSAAYDVNHDNSRGAADLTNFRNQANVSEVAVVSVSAWTSEGYDRANLTLSGEGEELIKAAAEMNNNTIVVIHAPGPLLVEDWIDHPNVTAVLFAYYPGEAGGSSIPPILFGDKSPSGKLPFTIGKALEDYLPKSIVDDHVVDPVSNFTEGILGGDYAWFEHANHTPRYAFGHGLSYANFSFSDLDVQAKHAADNTSIAPTNERWSSELGAQSESLYDQLLLLTVDITNTAPKSHHGYSGPAAEVAQLYVSWPEESSDNPRALRGFEKVWLGAGESKTASFSLRRKDLSTWNTEKQEWELSRGKYTFNVGSSSSDLRSTASYSF</sequence>
<evidence type="ECO:0000256" key="6">
    <source>
        <dbReference type="ARBA" id="ARBA00022525"/>
    </source>
</evidence>
<dbReference type="InParanoid" id="A0A316W4J3"/>
<dbReference type="InterPro" id="IPR036962">
    <property type="entry name" value="Glyco_hydro_3_N_sf"/>
</dbReference>
<keyword evidence="11" id="KW-0326">Glycosidase</keyword>
<keyword evidence="9" id="KW-0325">Glycoprotein</keyword>